<dbReference type="InterPro" id="IPR008927">
    <property type="entry name" value="6-PGluconate_DH-like_C_sf"/>
</dbReference>
<reference evidence="4" key="1">
    <citation type="journal article" date="2020" name="Stud. Mycol.">
        <title>101 Dothideomycetes genomes: a test case for predicting lifestyles and emergence of pathogens.</title>
        <authorList>
            <person name="Haridas S."/>
            <person name="Albert R."/>
            <person name="Binder M."/>
            <person name="Bloem J."/>
            <person name="Labutti K."/>
            <person name="Salamov A."/>
            <person name="Andreopoulos B."/>
            <person name="Baker S."/>
            <person name="Barry K."/>
            <person name="Bills G."/>
            <person name="Bluhm B."/>
            <person name="Cannon C."/>
            <person name="Castanera R."/>
            <person name="Culley D."/>
            <person name="Daum C."/>
            <person name="Ezra D."/>
            <person name="Gonzalez J."/>
            <person name="Henrissat B."/>
            <person name="Kuo A."/>
            <person name="Liang C."/>
            <person name="Lipzen A."/>
            <person name="Lutzoni F."/>
            <person name="Magnuson J."/>
            <person name="Mondo S."/>
            <person name="Nolan M."/>
            <person name="Ohm R."/>
            <person name="Pangilinan J."/>
            <person name="Park H.-J."/>
            <person name="Ramirez L."/>
            <person name="Alfaro M."/>
            <person name="Sun H."/>
            <person name="Tritt A."/>
            <person name="Yoshinaga Y."/>
            <person name="Zwiers L.-H."/>
            <person name="Turgeon B."/>
            <person name="Goodwin S."/>
            <person name="Spatafora J."/>
            <person name="Crous P."/>
            <person name="Grigoriev I."/>
        </authorList>
    </citation>
    <scope>NUCLEOTIDE SEQUENCE</scope>
    <source>
        <strain evidence="4">CBS 115976</strain>
    </source>
</reference>
<dbReference type="AlphaFoldDB" id="A0A6A6USL1"/>
<organism evidence="4 5">
    <name type="scientific">Microthyrium microscopicum</name>
    <dbReference type="NCBI Taxonomy" id="703497"/>
    <lineage>
        <taxon>Eukaryota</taxon>
        <taxon>Fungi</taxon>
        <taxon>Dikarya</taxon>
        <taxon>Ascomycota</taxon>
        <taxon>Pezizomycotina</taxon>
        <taxon>Dothideomycetes</taxon>
        <taxon>Dothideomycetes incertae sedis</taxon>
        <taxon>Microthyriales</taxon>
        <taxon>Microthyriaceae</taxon>
        <taxon>Microthyrium</taxon>
    </lineage>
</organism>
<evidence type="ECO:0000313" key="4">
    <source>
        <dbReference type="EMBL" id="KAF2674766.1"/>
    </source>
</evidence>
<dbReference type="Gene3D" id="1.10.1040.10">
    <property type="entry name" value="N-(1-d-carboxylethyl)-l-norvaline Dehydrogenase, domain 2"/>
    <property type="match status" value="1"/>
</dbReference>
<keyword evidence="1" id="KW-0521">NADP</keyword>
<accession>A0A6A6USL1</accession>
<evidence type="ECO:0000259" key="3">
    <source>
        <dbReference type="Pfam" id="PF08546"/>
    </source>
</evidence>
<evidence type="ECO:0000313" key="5">
    <source>
        <dbReference type="Proteomes" id="UP000799302"/>
    </source>
</evidence>
<dbReference type="GO" id="GO:0008677">
    <property type="term" value="F:2-dehydropantoate 2-reductase activity"/>
    <property type="evidence" value="ECO:0007669"/>
    <property type="project" value="TreeGrafter"/>
</dbReference>
<dbReference type="InterPro" id="IPR013328">
    <property type="entry name" value="6PGD_dom2"/>
</dbReference>
<dbReference type="PANTHER" id="PTHR43765">
    <property type="entry name" value="2-DEHYDROPANTOATE 2-REDUCTASE-RELATED"/>
    <property type="match status" value="1"/>
</dbReference>
<protein>
    <submittedName>
        <fullName evidence="4">6-phosphogluconate dehydrogenase C-terminal domain-like protein</fullName>
    </submittedName>
</protein>
<dbReference type="EMBL" id="MU004230">
    <property type="protein sequence ID" value="KAF2674766.1"/>
    <property type="molecule type" value="Genomic_DNA"/>
</dbReference>
<sequence>METSQISVSDPIGDKRIYVQADGPLGQFVAHSLRTQRDPPPVTLLLHTSRAFNSWRNSPRTLALQRNIYGIDEEAVDVQMARGAMRMHGKAVSFATWAEPTWKPHYDAKPAGALAEDEADPPDISIKDPIQHLIIATKAQRILPSLLAIRHRLSAASSVLILTTGLGTLEQLVTEEVFPNENNRPTFLLGDLNHNVARPELSISAAHPTDFQMHLVRSGGLFITTHPLQGTKMVDQLAAPLPEAPYQSDYLTSKLISAHRLSTTILPPLDIHMMQLEKLAISATLSPLTSLLDAPNASMVFNHNLTRAQRLLLAETSLVLRNLPELRGHPTAHLRFAPDRLENVLVSHAFATPGTATSMQEDVRRGRATDAPFINGYIVRRGEQLGLRCFLNHFMELMVQGKQTMVKREMAAELQLENDPT</sequence>
<dbReference type="InterPro" id="IPR050838">
    <property type="entry name" value="Ketopantoate_reductase"/>
</dbReference>
<proteinExistence type="predicted"/>
<keyword evidence="5" id="KW-1185">Reference proteome</keyword>
<evidence type="ECO:0000256" key="1">
    <source>
        <dbReference type="ARBA" id="ARBA00022857"/>
    </source>
</evidence>
<dbReference type="SUPFAM" id="SSF48179">
    <property type="entry name" value="6-phosphogluconate dehydrogenase C-terminal domain-like"/>
    <property type="match status" value="1"/>
</dbReference>
<gene>
    <name evidence="4" type="ORF">BT63DRAFT_435818</name>
</gene>
<dbReference type="GO" id="GO:0005739">
    <property type="term" value="C:mitochondrion"/>
    <property type="evidence" value="ECO:0007669"/>
    <property type="project" value="TreeGrafter"/>
</dbReference>
<evidence type="ECO:0000256" key="2">
    <source>
        <dbReference type="ARBA" id="ARBA00023002"/>
    </source>
</evidence>
<dbReference type="Proteomes" id="UP000799302">
    <property type="component" value="Unassembled WGS sequence"/>
</dbReference>
<dbReference type="GO" id="GO:0050661">
    <property type="term" value="F:NADP binding"/>
    <property type="evidence" value="ECO:0007669"/>
    <property type="project" value="TreeGrafter"/>
</dbReference>
<dbReference type="OrthoDB" id="73846at2759"/>
<keyword evidence="2" id="KW-0560">Oxidoreductase</keyword>
<name>A0A6A6USL1_9PEZI</name>
<dbReference type="Pfam" id="PF08546">
    <property type="entry name" value="ApbA_C"/>
    <property type="match status" value="1"/>
</dbReference>
<dbReference type="PANTHER" id="PTHR43765:SF2">
    <property type="entry name" value="2-DEHYDROPANTOATE 2-REDUCTASE"/>
    <property type="match status" value="1"/>
</dbReference>
<dbReference type="InterPro" id="IPR013752">
    <property type="entry name" value="KPA_reductase"/>
</dbReference>
<feature type="domain" description="Ketopantoate reductase C-terminal" evidence="3">
    <location>
        <begin position="271"/>
        <end position="401"/>
    </location>
</feature>